<comment type="caution">
    <text evidence="2">The sequence shown here is derived from an EMBL/GenBank/DDBJ whole genome shotgun (WGS) entry which is preliminary data.</text>
</comment>
<dbReference type="Proteomes" id="UP000475325">
    <property type="component" value="Unassembled WGS sequence"/>
</dbReference>
<gene>
    <name evidence="2" type="ORF">TWF102_003404</name>
</gene>
<reference evidence="2 3" key="1">
    <citation type="submission" date="2019-06" db="EMBL/GenBank/DDBJ databases">
        <authorList>
            <person name="Palmer J.M."/>
        </authorList>
    </citation>
    <scope>NUCLEOTIDE SEQUENCE [LARGE SCALE GENOMIC DNA]</scope>
    <source>
        <strain evidence="2 3">TWF102</strain>
    </source>
</reference>
<dbReference type="EMBL" id="WIQW01000017">
    <property type="protein sequence ID" value="KAF3104025.1"/>
    <property type="molecule type" value="Genomic_DNA"/>
</dbReference>
<evidence type="ECO:0000313" key="2">
    <source>
        <dbReference type="EMBL" id="KAF3104025.1"/>
    </source>
</evidence>
<accession>A0A7C8N774</accession>
<name>A0A7C8N774_ORBOL</name>
<sequence length="428" mass="45656">MSGNESSIRYIIASCGSSLSGSPPPTSIPSGLPSRSAKATATTSISDTNRKLRIPVMAVSGPPSTNTALKATLLTANPAIFIKDAFTTLVETWSPYKRAWIIPEALQCPVLKFALREGKVVVFTSGRINKVAMADKGAISKVPSYALVWPARSIASWTCDTHRARPTGGYLDVSFAMKFLDAPQLIAFGGGTTSPIILQPQQLSARFDYLRRLVSRVQTELKGSSTACLRFVSTRPVHPASLTLAERDNIPRRLSISTDIFAIAGSPYPTPVSAPGITAIAQNYDSKVREHVGGDGANDTPIGPGASVAQYRQDGAILIDLLEPISECASKPAPLSFAAPLAPSTLADLFNVQLGPPSLPPLPPSPPLNSYTEGLTDEPMAIATLNEAVISSVAIHAHAYREALEKKQGYLEKLWLKCTEEIERVTLP</sequence>
<organism evidence="2 3">
    <name type="scientific">Orbilia oligospora</name>
    <name type="common">Nematode-trapping fungus</name>
    <name type="synonym">Arthrobotrys oligospora</name>
    <dbReference type="NCBI Taxonomy" id="2813651"/>
    <lineage>
        <taxon>Eukaryota</taxon>
        <taxon>Fungi</taxon>
        <taxon>Dikarya</taxon>
        <taxon>Ascomycota</taxon>
        <taxon>Pezizomycotina</taxon>
        <taxon>Orbiliomycetes</taxon>
        <taxon>Orbiliales</taxon>
        <taxon>Orbiliaceae</taxon>
        <taxon>Orbilia</taxon>
    </lineage>
</organism>
<evidence type="ECO:0000313" key="3">
    <source>
        <dbReference type="Proteomes" id="UP000475325"/>
    </source>
</evidence>
<evidence type="ECO:0000256" key="1">
    <source>
        <dbReference type="SAM" id="MobiDB-lite"/>
    </source>
</evidence>
<dbReference type="AlphaFoldDB" id="A0A7C8N774"/>
<feature type="region of interest" description="Disordered" evidence="1">
    <location>
        <begin position="18"/>
        <end position="45"/>
    </location>
</feature>
<proteinExistence type="predicted"/>
<protein>
    <submittedName>
        <fullName evidence="2">Uncharacterized protein</fullName>
    </submittedName>
</protein>